<dbReference type="InterPro" id="IPR025920">
    <property type="entry name" value="Lipase_bact_N"/>
</dbReference>
<keyword evidence="3" id="KW-1185">Reference proteome</keyword>
<dbReference type="EMBL" id="JACYTP010000003">
    <property type="protein sequence ID" value="MBD8512319.1"/>
    <property type="molecule type" value="Genomic_DNA"/>
</dbReference>
<protein>
    <submittedName>
        <fullName evidence="2">Ig-like domain-containing protein</fullName>
    </submittedName>
</protein>
<dbReference type="NCBIfam" id="TIGR03502">
    <property type="entry name" value="lipase_Pla1_cef"/>
    <property type="match status" value="1"/>
</dbReference>
<dbReference type="Proteomes" id="UP000649768">
    <property type="component" value="Unassembled WGS sequence"/>
</dbReference>
<dbReference type="InterPro" id="IPR029058">
    <property type="entry name" value="AB_hydrolase_fold"/>
</dbReference>
<proteinExistence type="predicted"/>
<feature type="domain" description="Bacterial virulence factor lipase N-terminal" evidence="1">
    <location>
        <begin position="30"/>
        <end position="272"/>
    </location>
</feature>
<organism evidence="2 3">
    <name type="scientific">Photobacterium arenosum</name>
    <dbReference type="NCBI Taxonomy" id="2774143"/>
    <lineage>
        <taxon>Bacteria</taxon>
        <taxon>Pseudomonadati</taxon>
        <taxon>Pseudomonadota</taxon>
        <taxon>Gammaproteobacteria</taxon>
        <taxon>Vibrionales</taxon>
        <taxon>Vibrionaceae</taxon>
        <taxon>Photobacterium</taxon>
    </lineage>
</organism>
<dbReference type="Pfam" id="PF12262">
    <property type="entry name" value="Lipase_bact_N"/>
    <property type="match status" value="1"/>
</dbReference>
<evidence type="ECO:0000313" key="3">
    <source>
        <dbReference type="Proteomes" id="UP000649768"/>
    </source>
</evidence>
<comment type="caution">
    <text evidence="2">The sequence shown here is derived from an EMBL/GenBank/DDBJ whole genome shotgun (WGS) entry which is preliminary data.</text>
</comment>
<accession>A0ABR9BID2</accession>
<dbReference type="RefSeq" id="WP_192015138.1">
    <property type="nucleotide sequence ID" value="NZ_JACYTP010000003.1"/>
</dbReference>
<gene>
    <name evidence="2" type="ORF">IFO68_06405</name>
</gene>
<name>A0ABR9BID2_9GAMM</name>
<sequence>MNKKLLALLVASSFSLYGCGDEQGLSGTPTIDPDIKNSLNAETKIAFDLISDPNNPVIIKPTFLAMDQKDGTLSVDDSASNPANLADPQVALGKADGWSTTQPIVIDFTGNDLDANTAANGFVLIKSGDPTNSADSTQPVQLSAADGDFMVRVSGKTLTVLPLKPLDPASNYMFAVTNDLKDAKGNPVGMTNTYAGLKSKGSVPSEKLVPAQAITHAVEQTIAVTTGVAQNKIIYSSWFTTTSAGDVLFATKGAIALAAQAIGKGGTANAVWKGTANPNNVDTTGMFTFTAPTALDITGLVPAAVQTLYSTIGLTTHEGTVSIPYFLNKSDANDAWMTTPWQSGMPSLAKITHVLKNGTDADKAAIAQQLAALTPSISTTDLAMVRSDADIQKKVISALTGAKLTLANGSQLDPERLITQYSPIPQLKSMESVPYTLVMPALANCGTELTNQTGIPVTMYQHGITGNKDSVLALAPGIIDDKCMAMIAIDHPLHGSRGIKDSGDNVVHVTSQSTPDVYMNLAYLNVARDNFRESIIDTLSLRTALGLQFQMNQAGSPNPTAPLTLLSPVDKTGNLVGVSYIGHSLGAMTGIGFTATANKPVTTDTALEAGAFTVNRAEYANPGAGIAYLLLNSDSFGPLVKSKLLASRNELYKTYSQSACITPETAQTCFDTFVTTKMNEAQRTELFTEIALFAYAAQSVLDTVDPINLIGQVSDETQQYMTMVVDDSVIPNGLNPQTDVIYSPFGGTLPLINSGFEQFENTVSSVTKSAGIFVSGNHSSIADPAADPATTTEMQAQAKTFLTEGNITVSNSSLMTTMP</sequence>
<dbReference type="Gene3D" id="3.40.50.1820">
    <property type="entry name" value="alpha/beta hydrolase"/>
    <property type="match status" value="1"/>
</dbReference>
<reference evidence="2 3" key="1">
    <citation type="submission" date="2020-09" db="EMBL/GenBank/DDBJ databases">
        <title>Photobacterium sp. CAU 1568 isolated from sand of Sido Beach.</title>
        <authorList>
            <person name="Kim W."/>
        </authorList>
    </citation>
    <scope>NUCLEOTIDE SEQUENCE [LARGE SCALE GENOMIC DNA]</scope>
    <source>
        <strain evidence="2 3">CAU 1568</strain>
    </source>
</reference>
<evidence type="ECO:0000313" key="2">
    <source>
        <dbReference type="EMBL" id="MBD8512319.1"/>
    </source>
</evidence>
<dbReference type="PROSITE" id="PS51257">
    <property type="entry name" value="PROKAR_LIPOPROTEIN"/>
    <property type="match status" value="1"/>
</dbReference>
<evidence type="ECO:0000259" key="1">
    <source>
        <dbReference type="Pfam" id="PF12262"/>
    </source>
</evidence>
<dbReference type="InterPro" id="IPR020009">
    <property type="entry name" value="VolA/Pla-1/cef"/>
</dbReference>